<comment type="caution">
    <text evidence="2">The sequence shown here is derived from an EMBL/GenBank/DDBJ whole genome shotgun (WGS) entry which is preliminary data.</text>
</comment>
<evidence type="ECO:0000259" key="1">
    <source>
        <dbReference type="Pfam" id="PF04187"/>
    </source>
</evidence>
<proteinExistence type="predicted"/>
<dbReference type="Pfam" id="PF04187">
    <property type="entry name" value="Cofac_haem_bdg"/>
    <property type="match status" value="1"/>
</dbReference>
<dbReference type="EMBL" id="RCCJ01000001">
    <property type="protein sequence ID" value="RLJ70419.1"/>
    <property type="molecule type" value="Genomic_DNA"/>
</dbReference>
<feature type="domain" description="Haem-binding uptake Tiki superfamily ChaN" evidence="1">
    <location>
        <begin position="30"/>
        <end position="227"/>
    </location>
</feature>
<gene>
    <name evidence="2" type="ORF">BCF55_0691</name>
</gene>
<protein>
    <submittedName>
        <fullName evidence="2">Putative iron-regulated protein</fullName>
    </submittedName>
</protein>
<dbReference type="Proteomes" id="UP000267841">
    <property type="component" value="Unassembled WGS sequence"/>
</dbReference>
<name>A0A497XQK5_9AQUI</name>
<dbReference type="OrthoDB" id="9795827at2"/>
<evidence type="ECO:0000313" key="3">
    <source>
        <dbReference type="Proteomes" id="UP000267841"/>
    </source>
</evidence>
<dbReference type="AlphaFoldDB" id="A0A497XQK5"/>
<reference evidence="2 3" key="1">
    <citation type="submission" date="2018-10" db="EMBL/GenBank/DDBJ databases">
        <title>Genomic Encyclopedia of Archaeal and Bacterial Type Strains, Phase II (KMG-II): from individual species to whole genera.</title>
        <authorList>
            <person name="Goeker M."/>
        </authorList>
    </citation>
    <scope>NUCLEOTIDE SEQUENCE [LARGE SCALE GENOMIC DNA]</scope>
    <source>
        <strain evidence="2 3">DSM 16510</strain>
    </source>
</reference>
<organism evidence="2 3">
    <name type="scientific">Hydrogenivirga caldilitoris</name>
    <dbReference type="NCBI Taxonomy" id="246264"/>
    <lineage>
        <taxon>Bacteria</taxon>
        <taxon>Pseudomonadati</taxon>
        <taxon>Aquificota</taxon>
        <taxon>Aquificia</taxon>
        <taxon>Aquificales</taxon>
        <taxon>Aquificaceae</taxon>
        <taxon>Hydrogenivirga</taxon>
    </lineage>
</organism>
<dbReference type="InterPro" id="IPR007314">
    <property type="entry name" value="Cofac_haem-bd_dom"/>
</dbReference>
<sequence length="268" mass="31370">MLLLLLMPLLAFSSDFIFFEGSSLERFILKAEEAKVIYLGETHDREDIHQLQLRILKELDKKGYEIVLLMEAFQQPFQEALDEYVEGYIDEEEMLKRTEYKRRWGFDKELYAPLWRFARERGIKLIALNVPSELVRDVKRRGLGKVRSGYLPEKVMPLRKEHREFILKAMKEHKSSVEKSFLDVQLAWDTGMAYKIAKTALAYPRAKLVVIVGSGHVWRGYGIPERVNFLLGDIPQLVSYVQEDTFYFLFSKDFSRDNSSTNSSKEPN</sequence>
<dbReference type="RefSeq" id="WP_121010005.1">
    <property type="nucleotide sequence ID" value="NZ_RCCJ01000001.1"/>
</dbReference>
<keyword evidence="3" id="KW-1185">Reference proteome</keyword>
<dbReference type="SUPFAM" id="SSF159501">
    <property type="entry name" value="EreA/ChaN-like"/>
    <property type="match status" value="1"/>
</dbReference>
<dbReference type="Gene3D" id="3.40.50.11550">
    <property type="match status" value="1"/>
</dbReference>
<evidence type="ECO:0000313" key="2">
    <source>
        <dbReference type="EMBL" id="RLJ70419.1"/>
    </source>
</evidence>
<dbReference type="CDD" id="cd14727">
    <property type="entry name" value="ChanN-like"/>
    <property type="match status" value="1"/>
</dbReference>
<accession>A0A497XQK5</accession>